<name>K5VY00_PHACS</name>
<dbReference type="EMBL" id="JH930476">
    <property type="protein sequence ID" value="EKM51474.1"/>
    <property type="molecule type" value="Genomic_DNA"/>
</dbReference>
<protein>
    <recommendedName>
        <fullName evidence="5">DUF4203 domain-containing protein</fullName>
    </recommendedName>
</protein>
<feature type="transmembrane region" description="Helical" evidence="2">
    <location>
        <begin position="16"/>
        <end position="37"/>
    </location>
</feature>
<gene>
    <name evidence="3" type="ORF">PHACADRAFT_261616</name>
</gene>
<dbReference type="HOGENOM" id="CLU_033738_0_0_1"/>
<proteinExistence type="predicted"/>
<feature type="region of interest" description="Disordered" evidence="1">
    <location>
        <begin position="341"/>
        <end position="378"/>
    </location>
</feature>
<feature type="transmembrane region" description="Helical" evidence="2">
    <location>
        <begin position="43"/>
        <end position="62"/>
    </location>
</feature>
<accession>K5VY00</accession>
<feature type="compositionally biased region" description="Acidic residues" evidence="1">
    <location>
        <begin position="256"/>
        <end position="269"/>
    </location>
</feature>
<feature type="region of interest" description="Disordered" evidence="1">
    <location>
        <begin position="406"/>
        <end position="426"/>
    </location>
</feature>
<dbReference type="RefSeq" id="XP_007399287.1">
    <property type="nucleotide sequence ID" value="XM_007399225.1"/>
</dbReference>
<dbReference type="OrthoDB" id="3364886at2759"/>
<evidence type="ECO:0008006" key="5">
    <source>
        <dbReference type="Google" id="ProtNLM"/>
    </source>
</evidence>
<reference evidence="3 4" key="1">
    <citation type="journal article" date="2012" name="BMC Genomics">
        <title>Comparative genomics of the white-rot fungi, Phanerochaete carnosa and P. chrysosporium, to elucidate the genetic basis of the distinct wood types they colonize.</title>
        <authorList>
            <person name="Suzuki H."/>
            <person name="MacDonald J."/>
            <person name="Syed K."/>
            <person name="Salamov A."/>
            <person name="Hori C."/>
            <person name="Aerts A."/>
            <person name="Henrissat B."/>
            <person name="Wiebenga A."/>
            <person name="vanKuyk P.A."/>
            <person name="Barry K."/>
            <person name="Lindquist E."/>
            <person name="LaButti K."/>
            <person name="Lapidus A."/>
            <person name="Lucas S."/>
            <person name="Coutinho P."/>
            <person name="Gong Y."/>
            <person name="Samejima M."/>
            <person name="Mahadevan R."/>
            <person name="Abou-Zaid M."/>
            <person name="de Vries R.P."/>
            <person name="Igarashi K."/>
            <person name="Yadav J.S."/>
            <person name="Grigoriev I.V."/>
            <person name="Master E.R."/>
        </authorList>
    </citation>
    <scope>NUCLEOTIDE SEQUENCE [LARGE SCALE GENOMIC DNA]</scope>
    <source>
        <strain evidence="3 4">HHB-10118-sp</strain>
    </source>
</reference>
<dbReference type="AlphaFoldDB" id="K5VY00"/>
<keyword evidence="2" id="KW-0472">Membrane</keyword>
<keyword evidence="2" id="KW-0812">Transmembrane</keyword>
<evidence type="ECO:0000256" key="2">
    <source>
        <dbReference type="SAM" id="Phobius"/>
    </source>
</evidence>
<dbReference type="GeneID" id="18918042"/>
<organism evidence="3 4">
    <name type="scientific">Phanerochaete carnosa (strain HHB-10118-sp)</name>
    <name type="common">White-rot fungus</name>
    <name type="synonym">Peniophora carnosa</name>
    <dbReference type="NCBI Taxonomy" id="650164"/>
    <lineage>
        <taxon>Eukaryota</taxon>
        <taxon>Fungi</taxon>
        <taxon>Dikarya</taxon>
        <taxon>Basidiomycota</taxon>
        <taxon>Agaricomycotina</taxon>
        <taxon>Agaricomycetes</taxon>
        <taxon>Polyporales</taxon>
        <taxon>Phanerochaetaceae</taxon>
        <taxon>Phanerochaete</taxon>
    </lineage>
</organism>
<evidence type="ECO:0000313" key="4">
    <source>
        <dbReference type="Proteomes" id="UP000008370"/>
    </source>
</evidence>
<keyword evidence="2" id="KW-1133">Transmembrane helix</keyword>
<sequence>MLSAICCTIFSGRWKYVTLTFAAASGYATLAIALIVISHPSLITRIAITIAFTVIGTVLSLLPFASTRDIALRFANASTGSFGLVLSIAILVRNTAWGNVWERLWVSDGDGWGTSQEKGLSAAYSLLFCAGAACDWLLHVKLGENPDEKWDHYLAKYSGSMPTDGSRAGNFTPFASLYDRLLGRDRYFAPIAPDQKLPVLPLRSGPSEKLRDLQEPFDIPIPLTSTKPQPGFLRKKNIPRDGSMHTAKRAIRFQSGDDESSSSEEEDELLTNKPFVLRPLSPASSATLTNSYTDVKPPSLTFAEVPEYSDYEEDLTEASRERASRDVPHWTPGFFRRHSMRYGVRPADTPSQQIGSRGSASSPHLASQQERPLQAAESTPGAVVLSSIPATPSLIRAVDRIATAYTTQAAPPEGRDNTFARDARPIPRKPWDTFWADVKAKAQT</sequence>
<dbReference type="InParanoid" id="K5VY00"/>
<keyword evidence="4" id="KW-1185">Reference proteome</keyword>
<feature type="compositionally biased region" description="Basic and acidic residues" evidence="1">
    <location>
        <begin position="413"/>
        <end position="426"/>
    </location>
</feature>
<dbReference type="Proteomes" id="UP000008370">
    <property type="component" value="Unassembled WGS sequence"/>
</dbReference>
<feature type="region of interest" description="Disordered" evidence="1">
    <location>
        <begin position="219"/>
        <end position="275"/>
    </location>
</feature>
<evidence type="ECO:0000313" key="3">
    <source>
        <dbReference type="EMBL" id="EKM51474.1"/>
    </source>
</evidence>
<feature type="transmembrane region" description="Helical" evidence="2">
    <location>
        <begin position="74"/>
        <end position="92"/>
    </location>
</feature>
<evidence type="ECO:0000256" key="1">
    <source>
        <dbReference type="SAM" id="MobiDB-lite"/>
    </source>
</evidence>
<dbReference type="KEGG" id="pco:PHACADRAFT_261616"/>
<feature type="compositionally biased region" description="Polar residues" evidence="1">
    <location>
        <begin position="349"/>
        <end position="371"/>
    </location>
</feature>